<comment type="subcellular location">
    <subcellularLocation>
        <location evidence="1">Membrane</location>
        <topology evidence="1">Multi-pass membrane protein</topology>
    </subcellularLocation>
</comment>
<feature type="domain" description="Amino acid permease/ SLC12A" evidence="6">
    <location>
        <begin position="102"/>
        <end position="339"/>
    </location>
</feature>
<feature type="transmembrane region" description="Helical" evidence="5">
    <location>
        <begin position="159"/>
        <end position="179"/>
    </location>
</feature>
<dbReference type="Gene3D" id="1.20.1740.10">
    <property type="entry name" value="Amino acid/polyamine transporter I"/>
    <property type="match status" value="1"/>
</dbReference>
<evidence type="ECO:0000259" key="6">
    <source>
        <dbReference type="Pfam" id="PF00324"/>
    </source>
</evidence>
<accession>A0A0D6EJW4</accession>
<dbReference type="GO" id="GO:0015171">
    <property type="term" value="F:amino acid transmembrane transporter activity"/>
    <property type="evidence" value="ECO:0007669"/>
    <property type="project" value="TreeGrafter"/>
</dbReference>
<evidence type="ECO:0000256" key="2">
    <source>
        <dbReference type="ARBA" id="ARBA00022692"/>
    </source>
</evidence>
<dbReference type="Pfam" id="PF00324">
    <property type="entry name" value="AA_permease"/>
    <property type="match status" value="2"/>
</dbReference>
<feature type="transmembrane region" description="Helical" evidence="5">
    <location>
        <begin position="290"/>
        <end position="309"/>
    </location>
</feature>
<proteinExistence type="predicted"/>
<keyword evidence="4 5" id="KW-0472">Membrane</keyword>
<keyword evidence="8" id="KW-1185">Reference proteome</keyword>
<sequence>MVSITPSLSDFRPIYVPTYPARAIRRTSLPPSTVGAPSVAALSADYGKDKNGEALVRFGITTPQKSPTQLRRQLKLRHMQKAGPLGLLAYFIVVSLHPHRLEESGHITLASRTVDSAFGMAVGWTSCANWLLVFPAELSAAAVLVSLWSDAKPSYNPAAWIASCYVCVLAVNFGGTRVYGEIEWAVAFVKVYHVALPILSVFTILAFIILGIIISACDVPGTEFTGFTYWRSPGVFAQYLGIPGALGRFAGFWSVLTQAAYADVGSEIISLAAAEARNPSRSLPRAIHPVVFRIALFYIVGVFVIGLVVPSNDSALGKQDGTALSSPFVIAIERAGIKVRRTSRERKTRFDWSLEQALFSIANAAFLTSATSAASSGLHSAIRAHSEGNFSQYTSSRCLYGFAINGNAPQIFTRINSYGLPYVSVCACSLFGLLSFMSVRSYYGAKAQDIPREVFPYKSSFQPYAAYYALIVSGTPRPFVSGTTTDRRNLQGLCVILFTQGFDVFIHDNWSIAEFVTKYLMIPMELTPNTQRTVPYRLLCHPPVPAMRARTSASDNDKSEELPPKGALQRLWYALA</sequence>
<feature type="transmembrane region" description="Helical" evidence="5">
    <location>
        <begin position="191"/>
        <end position="214"/>
    </location>
</feature>
<evidence type="ECO:0000313" key="8">
    <source>
        <dbReference type="Proteomes" id="UP000243876"/>
    </source>
</evidence>
<reference evidence="8" key="1">
    <citation type="submission" date="2015-02" db="EMBL/GenBank/DDBJ databases">
        <authorList>
            <person name="Gon?alves P."/>
        </authorList>
    </citation>
    <scope>NUCLEOTIDE SEQUENCE [LARGE SCALE GENOMIC DNA]</scope>
</reference>
<feature type="transmembrane region" description="Helical" evidence="5">
    <location>
        <begin position="121"/>
        <end position="147"/>
    </location>
</feature>
<dbReference type="PANTHER" id="PTHR43341:SF20">
    <property type="entry name" value="AAT FAMILY AMINO ACID TRANSPORTER"/>
    <property type="match status" value="1"/>
</dbReference>
<dbReference type="GO" id="GO:0016020">
    <property type="term" value="C:membrane"/>
    <property type="evidence" value="ECO:0007669"/>
    <property type="project" value="UniProtKB-SubCell"/>
</dbReference>
<protein>
    <submittedName>
        <fullName evidence="7">SPOSA6832_01615-mRNA-1:cds</fullName>
    </submittedName>
</protein>
<evidence type="ECO:0000256" key="4">
    <source>
        <dbReference type="ARBA" id="ARBA00023136"/>
    </source>
</evidence>
<organism evidence="7 8">
    <name type="scientific">Sporidiobolus salmonicolor</name>
    <name type="common">Yeast-like fungus</name>
    <name type="synonym">Sporobolomyces salmonicolor</name>
    <dbReference type="NCBI Taxonomy" id="5005"/>
    <lineage>
        <taxon>Eukaryota</taxon>
        <taxon>Fungi</taxon>
        <taxon>Dikarya</taxon>
        <taxon>Basidiomycota</taxon>
        <taxon>Pucciniomycotina</taxon>
        <taxon>Microbotryomycetes</taxon>
        <taxon>Sporidiobolales</taxon>
        <taxon>Sporidiobolaceae</taxon>
        <taxon>Sporobolomyces</taxon>
    </lineage>
</organism>
<dbReference type="InterPro" id="IPR004841">
    <property type="entry name" value="AA-permease/SLC12A_dom"/>
</dbReference>
<evidence type="ECO:0000256" key="1">
    <source>
        <dbReference type="ARBA" id="ARBA00004141"/>
    </source>
</evidence>
<dbReference type="AlphaFoldDB" id="A0A0D6EJW4"/>
<evidence type="ECO:0000256" key="5">
    <source>
        <dbReference type="SAM" id="Phobius"/>
    </source>
</evidence>
<evidence type="ECO:0000313" key="7">
    <source>
        <dbReference type="EMBL" id="CEQ40043.1"/>
    </source>
</evidence>
<dbReference type="PANTHER" id="PTHR43341">
    <property type="entry name" value="AMINO ACID PERMEASE"/>
    <property type="match status" value="1"/>
</dbReference>
<feature type="domain" description="Amino acid permease/ SLC12A" evidence="6">
    <location>
        <begin position="383"/>
        <end position="443"/>
    </location>
</feature>
<name>A0A0D6EJW4_SPOSA</name>
<dbReference type="EMBL" id="CENE01000005">
    <property type="protein sequence ID" value="CEQ40043.1"/>
    <property type="molecule type" value="Genomic_DNA"/>
</dbReference>
<dbReference type="InterPro" id="IPR050524">
    <property type="entry name" value="APC_YAT"/>
</dbReference>
<evidence type="ECO:0000256" key="3">
    <source>
        <dbReference type="ARBA" id="ARBA00022989"/>
    </source>
</evidence>
<gene>
    <name evidence="7" type="primary">SPOSA6832_01615</name>
</gene>
<keyword evidence="2 5" id="KW-0812">Transmembrane</keyword>
<feature type="non-terminal residue" evidence="7">
    <location>
        <position position="1"/>
    </location>
</feature>
<dbReference type="Proteomes" id="UP000243876">
    <property type="component" value="Unassembled WGS sequence"/>
</dbReference>
<dbReference type="OrthoDB" id="10062876at2759"/>
<keyword evidence="3 5" id="KW-1133">Transmembrane helix</keyword>